<protein>
    <submittedName>
        <fullName evidence="1">Uncharacterized protein</fullName>
    </submittedName>
</protein>
<organism evidence="1 2">
    <name type="scientific">Paramecium octaurelia</name>
    <dbReference type="NCBI Taxonomy" id="43137"/>
    <lineage>
        <taxon>Eukaryota</taxon>
        <taxon>Sar</taxon>
        <taxon>Alveolata</taxon>
        <taxon>Ciliophora</taxon>
        <taxon>Intramacronucleata</taxon>
        <taxon>Oligohymenophorea</taxon>
        <taxon>Peniculida</taxon>
        <taxon>Parameciidae</taxon>
        <taxon>Paramecium</taxon>
    </lineage>
</organism>
<keyword evidence="2" id="KW-1185">Reference proteome</keyword>
<dbReference type="EMBL" id="CAJJDP010000092">
    <property type="protein sequence ID" value="CAD8188878.1"/>
    <property type="molecule type" value="Genomic_DNA"/>
</dbReference>
<accession>A0A8S1WFM9</accession>
<comment type="caution">
    <text evidence="1">The sequence shown here is derived from an EMBL/GenBank/DDBJ whole genome shotgun (WGS) entry which is preliminary data.</text>
</comment>
<dbReference type="AlphaFoldDB" id="A0A8S1WFM9"/>
<dbReference type="Proteomes" id="UP000683925">
    <property type="component" value="Unassembled WGS sequence"/>
</dbReference>
<reference evidence="1" key="1">
    <citation type="submission" date="2021-01" db="EMBL/GenBank/DDBJ databases">
        <authorList>
            <consortium name="Genoscope - CEA"/>
            <person name="William W."/>
        </authorList>
    </citation>
    <scope>NUCLEOTIDE SEQUENCE</scope>
</reference>
<name>A0A8S1WFM9_PAROT</name>
<gene>
    <name evidence="1" type="ORF">POCTA_138.1.T0930212</name>
</gene>
<evidence type="ECO:0000313" key="2">
    <source>
        <dbReference type="Proteomes" id="UP000683925"/>
    </source>
</evidence>
<evidence type="ECO:0000313" key="1">
    <source>
        <dbReference type="EMBL" id="CAD8188878.1"/>
    </source>
</evidence>
<proteinExistence type="predicted"/>
<sequence length="168" mass="19994">MIWMVVSIHVPCAIENVIMRIIQIRIISTRAKWSSIKWQLSLMQKRSSPLFLLVREYLKMHYTKLKKIVNLKLGEKQNKLQHLDFQGYFILRANSRQQIKNDRNLEWWNLNQKIIYLKSMNFLSNYSIAQLIAFSCKLTLDPQIIIEIQLSSAINRNSINQVRKKCKC</sequence>